<dbReference type="AlphaFoldDB" id="E0U6Y4"/>
<gene>
    <name evidence="1" type="ordered locus">Cyan7822_4101</name>
    <name evidence="2" type="ordered locus">Cyan7822_4562</name>
</gene>
<evidence type="ECO:0000313" key="1">
    <source>
        <dbReference type="EMBL" id="ADN16021.1"/>
    </source>
</evidence>
<reference evidence="3" key="2">
    <citation type="journal article" date="2011" name="MBio">
        <title>Novel metabolic attributes of the genus Cyanothece, comprising a group of unicellular nitrogen-fixing Cyanobacteria.</title>
        <authorList>
            <person name="Bandyopadhyay A."/>
            <person name="Elvitigala T."/>
            <person name="Welsh E."/>
            <person name="Stockel J."/>
            <person name="Liberton M."/>
            <person name="Min H."/>
            <person name="Sherman L.A."/>
            <person name="Pakrasi H.B."/>
        </authorList>
    </citation>
    <scope>NUCLEOTIDE SEQUENCE [LARGE SCALE GENOMIC DNA]</scope>
    <source>
        <strain evidence="3">PCC 7822</strain>
    </source>
</reference>
<reference evidence="1" key="1">
    <citation type="submission" date="2010-09" db="EMBL/GenBank/DDBJ databases">
        <title>Complete sequence of Chromosome of Cyanothece sp. PCC 7822.</title>
        <authorList>
            <consortium name="US DOE Joint Genome Institute"/>
            <person name="Lucas S."/>
            <person name="Copeland A."/>
            <person name="Lapidus A."/>
            <person name="Cheng J.-F."/>
            <person name="Bruce D."/>
            <person name="Goodwin L."/>
            <person name="Pitluck S."/>
            <person name="Saunders E."/>
            <person name="Brettin T."/>
            <person name="Detter J.C."/>
            <person name="Han C."/>
            <person name="Land M."/>
            <person name="Hauser L."/>
            <person name="Chang Y.-J."/>
            <person name="Jeffries C."/>
            <person name="Kyrpides N."/>
            <person name="Ivanova N."/>
            <person name="Mikhailova N."/>
            <person name="Pakrasi H."/>
            <person name="Sherman L."/>
            <person name="Woyke T."/>
        </authorList>
    </citation>
    <scope>NUCLEOTIDE SEQUENCE</scope>
    <source>
        <strain evidence="1">PCC 7822</strain>
    </source>
</reference>
<dbReference type="EMBL" id="CP002198">
    <property type="protein sequence ID" value="ADN16471.1"/>
    <property type="molecule type" value="Genomic_DNA"/>
</dbReference>
<dbReference type="HOGENOM" id="CLU_2205705_0_0_3"/>
<organism evidence="1 3">
    <name type="scientific">Gloeothece verrucosa (strain PCC 7822)</name>
    <name type="common">Cyanothece sp. (strain PCC 7822)</name>
    <dbReference type="NCBI Taxonomy" id="497965"/>
    <lineage>
        <taxon>Bacteria</taxon>
        <taxon>Bacillati</taxon>
        <taxon>Cyanobacteriota</taxon>
        <taxon>Cyanophyceae</taxon>
        <taxon>Oscillatoriophycideae</taxon>
        <taxon>Chroococcales</taxon>
        <taxon>Aphanothecaceae</taxon>
        <taxon>Gloeothece</taxon>
        <taxon>Gloeothece verrucosa</taxon>
    </lineage>
</organism>
<sequence length="108" mass="12948">MINEGNWQTIAQGSSPNNVKGWEFTIPILEPCDYAKIRIKLPAFPHWIRMGWFRQITWGIDFDVLTKRQLHQESRLIELVQVDECILVFQSMDYIKNYQYEVKVRFLN</sequence>
<dbReference type="KEGG" id="cyj:Cyan7822_4562"/>
<dbReference type="KEGG" id="cyj:Cyan7822_4101"/>
<name>E0U6Y4_GLOV7</name>
<proteinExistence type="predicted"/>
<keyword evidence="3" id="KW-1185">Reference proteome</keyword>
<dbReference type="Proteomes" id="UP000008206">
    <property type="component" value="Chromosome"/>
</dbReference>
<accession>E0U6Y4</accession>
<dbReference type="EMBL" id="CP002198">
    <property type="protein sequence ID" value="ADN16021.1"/>
    <property type="molecule type" value="Genomic_DNA"/>
</dbReference>
<dbReference type="STRING" id="497965.Cyan7822_4101"/>
<dbReference type="RefSeq" id="WP_013324087.1">
    <property type="nucleotide sequence ID" value="NC_014501.1"/>
</dbReference>
<protein>
    <submittedName>
        <fullName evidence="1">Uncharacterized protein</fullName>
    </submittedName>
</protein>
<evidence type="ECO:0000313" key="3">
    <source>
        <dbReference type="Proteomes" id="UP000008206"/>
    </source>
</evidence>
<evidence type="ECO:0000313" key="2">
    <source>
        <dbReference type="EMBL" id="ADN16471.1"/>
    </source>
</evidence>